<feature type="domain" description="Prokaryotic-type class I peptide chain release factors" evidence="2">
    <location>
        <begin position="14"/>
        <end position="73"/>
    </location>
</feature>
<dbReference type="AlphaFoldDB" id="A0A7M2X4Y5"/>
<dbReference type="GO" id="GO:0003747">
    <property type="term" value="F:translation release factor activity"/>
    <property type="evidence" value="ECO:0007669"/>
    <property type="project" value="InterPro"/>
</dbReference>
<evidence type="ECO:0000313" key="3">
    <source>
        <dbReference type="EMBL" id="QOV91850.1"/>
    </source>
</evidence>
<accession>A0A7M2X4Y5</accession>
<dbReference type="RefSeq" id="WP_206295167.1">
    <property type="nucleotide sequence ID" value="NZ_CP063458.1"/>
</dbReference>
<evidence type="ECO:0000313" key="4">
    <source>
        <dbReference type="Proteomes" id="UP000593765"/>
    </source>
</evidence>
<dbReference type="Pfam" id="PF00472">
    <property type="entry name" value="RF-1"/>
    <property type="match status" value="1"/>
</dbReference>
<evidence type="ECO:0000256" key="1">
    <source>
        <dbReference type="ARBA" id="ARBA00010835"/>
    </source>
</evidence>
<comment type="similarity">
    <text evidence="1">Belongs to the prokaryotic/mitochondrial release factor family.</text>
</comment>
<dbReference type="KEGG" id="hbs:IPV69_11045"/>
<dbReference type="EMBL" id="CP063458">
    <property type="protein sequence ID" value="QOV91850.1"/>
    <property type="molecule type" value="Genomic_DNA"/>
</dbReference>
<dbReference type="SUPFAM" id="SSF75620">
    <property type="entry name" value="Release factor"/>
    <property type="match status" value="1"/>
</dbReference>
<dbReference type="Proteomes" id="UP000593765">
    <property type="component" value="Chromosome"/>
</dbReference>
<dbReference type="InterPro" id="IPR045853">
    <property type="entry name" value="Pep_chain_release_fac_I_sf"/>
</dbReference>
<dbReference type="InterPro" id="IPR000352">
    <property type="entry name" value="Pep_chain_release_fac_I"/>
</dbReference>
<evidence type="ECO:0000259" key="2">
    <source>
        <dbReference type="Pfam" id="PF00472"/>
    </source>
</evidence>
<protein>
    <submittedName>
        <fullName evidence="3">Peptide chain release factor-like protein</fullName>
    </submittedName>
</protein>
<reference evidence="3 4" key="1">
    <citation type="submission" date="2020-10" db="EMBL/GenBank/DDBJ databases">
        <title>Wide distribution of Phycisphaera-like planctomycetes from WD2101 soil group in peatlands and genome analysis of the first cultivated representative.</title>
        <authorList>
            <person name="Dedysh S.N."/>
            <person name="Beletsky A.V."/>
            <person name="Ivanova A."/>
            <person name="Kulichevskaya I.S."/>
            <person name="Suzina N.E."/>
            <person name="Philippov D.A."/>
            <person name="Rakitin A.L."/>
            <person name="Mardanov A.V."/>
            <person name="Ravin N.V."/>
        </authorList>
    </citation>
    <scope>NUCLEOTIDE SEQUENCE [LARGE SCALE GENOMIC DNA]</scope>
    <source>
        <strain evidence="3 4">M1803</strain>
    </source>
</reference>
<gene>
    <name evidence="3" type="ORF">IPV69_11045</name>
</gene>
<dbReference type="PANTHER" id="PTHR43804">
    <property type="entry name" value="LD18447P"/>
    <property type="match status" value="1"/>
</dbReference>
<name>A0A7M2X4Y5_9BACT</name>
<dbReference type="Gene3D" id="3.30.160.20">
    <property type="match status" value="1"/>
</dbReference>
<proteinExistence type="inferred from homology"/>
<organism evidence="3 4">
    <name type="scientific">Humisphaera borealis</name>
    <dbReference type="NCBI Taxonomy" id="2807512"/>
    <lineage>
        <taxon>Bacteria</taxon>
        <taxon>Pseudomonadati</taxon>
        <taxon>Planctomycetota</taxon>
        <taxon>Phycisphaerae</taxon>
        <taxon>Tepidisphaerales</taxon>
        <taxon>Tepidisphaeraceae</taxon>
        <taxon>Humisphaera</taxon>
    </lineage>
</organism>
<dbReference type="PANTHER" id="PTHR43804:SF6">
    <property type="entry name" value="CLASS I PEPTIDE CHAIN RELEASE FACTOR"/>
    <property type="match status" value="1"/>
</dbReference>
<keyword evidence="4" id="KW-1185">Reference proteome</keyword>
<dbReference type="InterPro" id="IPR050057">
    <property type="entry name" value="Prokaryotic/Mito_RF"/>
</dbReference>
<sequence>MPYRFLTDAALLAQCRVDHYRGSGPGGQKRNKTSNAVRIVHVASGVLVTATECRSTELNTLHAIRRLRVKMAADLREPIALETFAPPDWFLTIRAGNRIAVSHRHDLYGAAGGLALDLLKATAGSPSAVAANLGVTTTAVIKLLGEEHAWWTAANQIRAETGKKPLTAK</sequence>